<evidence type="ECO:0000313" key="3">
    <source>
        <dbReference type="Proteomes" id="UP001381693"/>
    </source>
</evidence>
<accession>A0AAN8ZZH7</accession>
<protein>
    <submittedName>
        <fullName evidence="2">Uncharacterized protein</fullName>
    </submittedName>
</protein>
<name>A0AAN8ZZH7_HALRR</name>
<feature type="region of interest" description="Disordered" evidence="1">
    <location>
        <begin position="37"/>
        <end position="68"/>
    </location>
</feature>
<feature type="non-terminal residue" evidence="2">
    <location>
        <position position="1"/>
    </location>
</feature>
<gene>
    <name evidence="2" type="ORF">SK128_008775</name>
</gene>
<sequence>QSDRNKNSTERKLPGKKKNKSYACEFFMEEYLGERGSNKLDNLSNIPDSTSKSGSPCSPRGLSPDIHDVDIHTWSTNTTDYEGGASCSSSSFARRASLHGLGYHLSSDTIPPPFINDSVD</sequence>
<dbReference type="Proteomes" id="UP001381693">
    <property type="component" value="Unassembled WGS sequence"/>
</dbReference>
<evidence type="ECO:0000256" key="1">
    <source>
        <dbReference type="SAM" id="MobiDB-lite"/>
    </source>
</evidence>
<dbReference type="AlphaFoldDB" id="A0AAN8ZZH7"/>
<feature type="compositionally biased region" description="Polar residues" evidence="1">
    <location>
        <begin position="39"/>
        <end position="56"/>
    </location>
</feature>
<evidence type="ECO:0000313" key="2">
    <source>
        <dbReference type="EMBL" id="KAK7069563.1"/>
    </source>
</evidence>
<comment type="caution">
    <text evidence="2">The sequence shown here is derived from an EMBL/GenBank/DDBJ whole genome shotgun (WGS) entry which is preliminary data.</text>
</comment>
<proteinExistence type="predicted"/>
<dbReference type="EMBL" id="JAXCGZ010016137">
    <property type="protein sequence ID" value="KAK7069563.1"/>
    <property type="molecule type" value="Genomic_DNA"/>
</dbReference>
<reference evidence="2 3" key="1">
    <citation type="submission" date="2023-11" db="EMBL/GenBank/DDBJ databases">
        <title>Halocaridina rubra genome assembly.</title>
        <authorList>
            <person name="Smith C."/>
        </authorList>
    </citation>
    <scope>NUCLEOTIDE SEQUENCE [LARGE SCALE GENOMIC DNA]</scope>
    <source>
        <strain evidence="2">EP-1</strain>
        <tissue evidence="2">Whole</tissue>
    </source>
</reference>
<keyword evidence="3" id="KW-1185">Reference proteome</keyword>
<organism evidence="2 3">
    <name type="scientific">Halocaridina rubra</name>
    <name type="common">Hawaiian red shrimp</name>
    <dbReference type="NCBI Taxonomy" id="373956"/>
    <lineage>
        <taxon>Eukaryota</taxon>
        <taxon>Metazoa</taxon>
        <taxon>Ecdysozoa</taxon>
        <taxon>Arthropoda</taxon>
        <taxon>Crustacea</taxon>
        <taxon>Multicrustacea</taxon>
        <taxon>Malacostraca</taxon>
        <taxon>Eumalacostraca</taxon>
        <taxon>Eucarida</taxon>
        <taxon>Decapoda</taxon>
        <taxon>Pleocyemata</taxon>
        <taxon>Caridea</taxon>
        <taxon>Atyoidea</taxon>
        <taxon>Atyidae</taxon>
        <taxon>Halocaridina</taxon>
    </lineage>
</organism>